<dbReference type="EMBL" id="VIFK01000495">
    <property type="protein sequence ID" value="TQE93110.1"/>
    <property type="molecule type" value="Genomic_DNA"/>
</dbReference>
<evidence type="ECO:0000256" key="1">
    <source>
        <dbReference type="ARBA" id="ARBA00022630"/>
    </source>
</evidence>
<evidence type="ECO:0000259" key="5">
    <source>
        <dbReference type="PROSITE" id="PS50113"/>
    </source>
</evidence>
<reference evidence="6 7" key="1">
    <citation type="submission" date="2019-06" db="EMBL/GenBank/DDBJ databases">
        <title>Metagenome assembled Genome of Spiribacter salinus SL48-SHIP from the microbial mat of Salt Lake 48 (Novosibirsk region, Russia).</title>
        <authorList>
            <person name="Shipova A."/>
            <person name="Rozanov A.S."/>
            <person name="Bryanskaya A.V."/>
            <person name="Peltek S.E."/>
        </authorList>
    </citation>
    <scope>NUCLEOTIDE SEQUENCE [LARGE SCALE GENOMIC DNA]</scope>
    <source>
        <strain evidence="6">SL48-SHIP-2</strain>
    </source>
</reference>
<dbReference type="PROSITE" id="PS50113">
    <property type="entry name" value="PAC"/>
    <property type="match status" value="1"/>
</dbReference>
<accession>A0A540V8K4</accession>
<sequence length="264" mass="29392">MIALAGKDWYERERAVALVQTLTTATASELTLRNQAPFLASALAEAECGITIADPNLPDMPLIYVNAAFTRMTGYSKAEALGRNCRFLQGHLRDQPGVQKIRNALERGVDCTTVVTNIRRDGEPFENRVKLRPIRTDDGTLSHIIGIQLDVTAERSALESLDLQKRRYESLIEAEKSYIWRMNAAGEVQNVSDSWLALAGLPSMPQPPDLAAIRGALTQKAAEAFRRGWAEALTNLQPFEVIYQLPAQSESPRWFLDRITPVLD</sequence>
<protein>
    <submittedName>
        <fullName evidence="6">PAS domain-containing protein</fullName>
    </submittedName>
</protein>
<dbReference type="Proteomes" id="UP000315400">
    <property type="component" value="Unassembled WGS sequence"/>
</dbReference>
<proteinExistence type="predicted"/>
<evidence type="ECO:0000256" key="3">
    <source>
        <dbReference type="ARBA" id="ARBA00022991"/>
    </source>
</evidence>
<dbReference type="CDD" id="cd00130">
    <property type="entry name" value="PAS"/>
    <property type="match status" value="1"/>
</dbReference>
<evidence type="ECO:0000313" key="7">
    <source>
        <dbReference type="Proteomes" id="UP000315400"/>
    </source>
</evidence>
<dbReference type="SMART" id="SM00091">
    <property type="entry name" value="PAS"/>
    <property type="match status" value="1"/>
</dbReference>
<evidence type="ECO:0000313" key="6">
    <source>
        <dbReference type="EMBL" id="TQE93110.1"/>
    </source>
</evidence>
<dbReference type="SMART" id="SM00086">
    <property type="entry name" value="PAC"/>
    <property type="match status" value="1"/>
</dbReference>
<dbReference type="PANTHER" id="PTHR47429:SF2">
    <property type="entry name" value="PROTEIN TWIN LOV 1"/>
    <property type="match status" value="1"/>
</dbReference>
<feature type="domain" description="PAS" evidence="4">
    <location>
        <begin position="35"/>
        <end position="84"/>
    </location>
</feature>
<evidence type="ECO:0000259" key="4">
    <source>
        <dbReference type="PROSITE" id="PS50112"/>
    </source>
</evidence>
<feature type="domain" description="PAC" evidence="5">
    <location>
        <begin position="111"/>
        <end position="163"/>
    </location>
</feature>
<dbReference type="AlphaFoldDB" id="A0A540V8K4"/>
<keyword evidence="2" id="KW-0288">FMN</keyword>
<name>A0A540V8K4_9GAMM</name>
<comment type="caution">
    <text evidence="6">The sequence shown here is derived from an EMBL/GenBank/DDBJ whole genome shotgun (WGS) entry which is preliminary data.</text>
</comment>
<dbReference type="Gene3D" id="3.30.450.20">
    <property type="entry name" value="PAS domain"/>
    <property type="match status" value="2"/>
</dbReference>
<dbReference type="Pfam" id="PF13426">
    <property type="entry name" value="PAS_9"/>
    <property type="match status" value="1"/>
</dbReference>
<organism evidence="6 7">
    <name type="scientific">Spiribacter salinus</name>
    <dbReference type="NCBI Taxonomy" id="1335746"/>
    <lineage>
        <taxon>Bacteria</taxon>
        <taxon>Pseudomonadati</taxon>
        <taxon>Pseudomonadota</taxon>
        <taxon>Gammaproteobacteria</taxon>
        <taxon>Chromatiales</taxon>
        <taxon>Ectothiorhodospiraceae</taxon>
        <taxon>Spiribacter</taxon>
    </lineage>
</organism>
<evidence type="ECO:0000256" key="2">
    <source>
        <dbReference type="ARBA" id="ARBA00022643"/>
    </source>
</evidence>
<dbReference type="PROSITE" id="PS50112">
    <property type="entry name" value="PAS"/>
    <property type="match status" value="1"/>
</dbReference>
<dbReference type="InterPro" id="IPR035965">
    <property type="entry name" value="PAS-like_dom_sf"/>
</dbReference>
<feature type="non-terminal residue" evidence="6">
    <location>
        <position position="264"/>
    </location>
</feature>
<dbReference type="InterPro" id="IPR001610">
    <property type="entry name" value="PAC"/>
</dbReference>
<keyword evidence="1" id="KW-0285">Flavoprotein</keyword>
<dbReference type="PANTHER" id="PTHR47429">
    <property type="entry name" value="PROTEIN TWIN LOV 1"/>
    <property type="match status" value="1"/>
</dbReference>
<dbReference type="SUPFAM" id="SSF55785">
    <property type="entry name" value="PYP-like sensor domain (PAS domain)"/>
    <property type="match status" value="2"/>
</dbReference>
<keyword evidence="3" id="KW-0157">Chromophore</keyword>
<gene>
    <name evidence="6" type="ORF">FKY71_18410</name>
</gene>
<dbReference type="NCBIfam" id="TIGR00229">
    <property type="entry name" value="sensory_box"/>
    <property type="match status" value="1"/>
</dbReference>
<dbReference type="InterPro" id="IPR000700">
    <property type="entry name" value="PAS-assoc_C"/>
</dbReference>
<dbReference type="InterPro" id="IPR000014">
    <property type="entry name" value="PAS"/>
</dbReference>